<protein>
    <recommendedName>
        <fullName evidence="4">Carbohydrate kinase PfkB domain-containing protein</fullName>
    </recommendedName>
</protein>
<evidence type="ECO:0000259" key="4">
    <source>
        <dbReference type="Pfam" id="PF00294"/>
    </source>
</evidence>
<feature type="domain" description="Carbohydrate kinase PfkB" evidence="4">
    <location>
        <begin position="39"/>
        <end position="320"/>
    </location>
</feature>
<dbReference type="Proteomes" id="UP000292346">
    <property type="component" value="Unassembled WGS sequence"/>
</dbReference>
<reference evidence="5 6" key="1">
    <citation type="submission" date="2019-02" db="EMBL/GenBank/DDBJ databases">
        <title>Kribbella capetownensis sp. nov. and Kribbella speibonae sp. nov., isolated from soil.</title>
        <authorList>
            <person name="Curtis S.M."/>
            <person name="Norton I."/>
            <person name="Everest G.J."/>
            <person name="Meyers P.R."/>
        </authorList>
    </citation>
    <scope>NUCLEOTIDE SEQUENCE [LARGE SCALE GENOMIC DNA]</scope>
    <source>
        <strain evidence="5 6">KCTC 29219</strain>
    </source>
</reference>
<sequence length="330" mass="33880">MRVRHAAGVAWGRWGLVASAQVVREVVREVVGVWDRRTLVCVGDLVEDVVVWAAGATRSGTDNPAWICRTRGGAAANVAAFAGRLGTSVRFVGRVGDDAVGAALVRDLAAAGVDARVQRQGRTGTIVIIVDASGERTMYPDRAAAAELADVPDLWLSGAGVVHLSAYSLVGPSLSVLRRASDIARAEGAILTIDASSIALIDSIGPAPFRDLIRTLQPTYVFANGIEADVGALRDLAGSGTTVVVKNGVEPTEIHAGDNGSATVPVPPVDEVRDTTGAGDAFAAGFLSAVLEDADAVEAVNAGHTLARRVLGEPGATLSMTADENGTACD</sequence>
<comment type="similarity">
    <text evidence="1">Belongs to the carbohydrate kinase PfkB family.</text>
</comment>
<keyword evidence="2" id="KW-0808">Transferase</keyword>
<dbReference type="AlphaFoldDB" id="A0A4R0HAH7"/>
<dbReference type="PANTHER" id="PTHR43320:SF3">
    <property type="entry name" value="CARBOHYDRATE KINASE PFKB DOMAIN-CONTAINING PROTEIN"/>
    <property type="match status" value="1"/>
</dbReference>
<dbReference type="InterPro" id="IPR011611">
    <property type="entry name" value="PfkB_dom"/>
</dbReference>
<dbReference type="GO" id="GO:0016301">
    <property type="term" value="F:kinase activity"/>
    <property type="evidence" value="ECO:0007669"/>
    <property type="project" value="UniProtKB-KW"/>
</dbReference>
<dbReference type="InterPro" id="IPR002173">
    <property type="entry name" value="Carboh/pur_kinase_PfkB_CS"/>
</dbReference>
<evidence type="ECO:0000256" key="2">
    <source>
        <dbReference type="ARBA" id="ARBA00022679"/>
    </source>
</evidence>
<dbReference type="SUPFAM" id="SSF53613">
    <property type="entry name" value="Ribokinase-like"/>
    <property type="match status" value="1"/>
</dbReference>
<comment type="caution">
    <text evidence="5">The sequence shown here is derived from an EMBL/GenBank/DDBJ whole genome shotgun (WGS) entry which is preliminary data.</text>
</comment>
<organism evidence="5 6">
    <name type="scientific">Kribbella soli</name>
    <dbReference type="NCBI Taxonomy" id="1124743"/>
    <lineage>
        <taxon>Bacteria</taxon>
        <taxon>Bacillati</taxon>
        <taxon>Actinomycetota</taxon>
        <taxon>Actinomycetes</taxon>
        <taxon>Propionibacteriales</taxon>
        <taxon>Kribbellaceae</taxon>
        <taxon>Kribbella</taxon>
    </lineage>
</organism>
<gene>
    <name evidence="5" type="ORF">E0H45_18375</name>
</gene>
<proteinExistence type="inferred from homology"/>
<dbReference type="PANTHER" id="PTHR43320">
    <property type="entry name" value="SUGAR KINASE"/>
    <property type="match status" value="1"/>
</dbReference>
<evidence type="ECO:0000256" key="3">
    <source>
        <dbReference type="ARBA" id="ARBA00022777"/>
    </source>
</evidence>
<keyword evidence="6" id="KW-1185">Reference proteome</keyword>
<evidence type="ECO:0000313" key="6">
    <source>
        <dbReference type="Proteomes" id="UP000292346"/>
    </source>
</evidence>
<dbReference type="EMBL" id="SJJZ01000002">
    <property type="protein sequence ID" value="TCC07907.1"/>
    <property type="molecule type" value="Genomic_DNA"/>
</dbReference>
<dbReference type="PROSITE" id="PS00584">
    <property type="entry name" value="PFKB_KINASES_2"/>
    <property type="match status" value="1"/>
</dbReference>
<dbReference type="InterPro" id="IPR029056">
    <property type="entry name" value="Ribokinase-like"/>
</dbReference>
<dbReference type="OrthoDB" id="7946249at2"/>
<name>A0A4R0HAH7_9ACTN</name>
<dbReference type="Pfam" id="PF00294">
    <property type="entry name" value="PfkB"/>
    <property type="match status" value="1"/>
</dbReference>
<dbReference type="InterPro" id="IPR052700">
    <property type="entry name" value="Carb_kinase_PfkB-like"/>
</dbReference>
<dbReference type="Gene3D" id="3.40.1190.20">
    <property type="match status" value="1"/>
</dbReference>
<evidence type="ECO:0000256" key="1">
    <source>
        <dbReference type="ARBA" id="ARBA00010688"/>
    </source>
</evidence>
<accession>A0A4R0HAH7</accession>
<keyword evidence="3" id="KW-0418">Kinase</keyword>
<evidence type="ECO:0000313" key="5">
    <source>
        <dbReference type="EMBL" id="TCC07907.1"/>
    </source>
</evidence>